<sequence length="1160" mass="127791">MTPKLLAGLNVSCFLPLPIPHFQNPIRLQSTKEPSHFFVNAITAQLHFASHYSHTLMVSEESQRQAKASGFFLAADQKTPISKSISKSEDVGAMAITATSRKRSRPVDTSNEEPNSKRAKSAPAVIDRSRSVEATFDAPVSKGTKRTKAPPTTLNLTAPGNLTLAQSKDLPASQSTLAVVYDDVTPSQDIKKGKLDDKILQNNSGEFVAPIPKSSVASQRRRVRVRQAYYKHPRLSQQTDTTNNAIYNAHDDTPNGTPHDTSNNATKGSTSLSQTPSTDRPQKRPPQSWVSSSGIPAIVRSAETSLEDHSLESIEPSRAESYHPNKLRSSRHVAEAKPSLIRKMRSRYDARAPKNQSGMVKYPDSLIQWSITDNLQMAKDMGQADKCMKAEDCFISIIEDFCATYRVDYELTGKSFPELWAEVKGFAGRVYIHDERDFFRIAAIPKFDPSGERKATLSPVLADYLAQASGYTKFRNDCPDIEEVLQMEREVAVGDTEIDWLADEDSERTSITSGATQDIESSKSEWSSDSDSDSDDEILAGNQPYYGAYNEGLWGKMNILRKDPSKDSNGILLKKADCVRFTLTACLKTPAPKATTPIQTQVIKKNPSTTPASKTNMGKLIRRANGPLNFSGRAAKPQPTRRRVASATTSTGAAVSIVTPESSRASPDVKLESEESGGDELDAARSSAPQEKIIISFKRKRVDERINTSQEVNAIELAPKQKSLTTSSKRKRVAEQGDPEDVVASGPVPKRIKIVDGDKLLLGIVLAPEHALPTPQESATDSNNSHKRQRNESEEVDDERPAKKVRVESTLTSSTSAESSPMSVPLVYFRHPRLPPADEIEDASADESEEDPSDEAKEGSPEEVEEGPSGQAKEGSSDGVAPEEPKLSEEQGSQFSYHPNFLRHPENVALAKPPKTCNFRGSGDRKPTVYDPAALITWTKPFRGLMEWAITDNLRIAKENREAPEDLTPPECFAMILEDFCQSWHITKKLGKKGKTFEALWEDVESFGGRDPSKKKQKDKKGKKILTWPPLLADYIAQASGYMQFRENCEDVWGVARVEEQTSKNTTEVDYSKEIIVPDAPIPPNHTLLHGGVIVPNGTILRNDDEESSDSDAGSGFEDDWDDDWLKPTVRAGTVPIDMDDNDDKSSRSNSNSEDDSDGN</sequence>
<dbReference type="Proteomes" id="UP000799302">
    <property type="component" value="Unassembled WGS sequence"/>
</dbReference>
<feature type="region of interest" description="Disordered" evidence="1">
    <location>
        <begin position="723"/>
        <end position="744"/>
    </location>
</feature>
<name>A0A6A6TZL5_9PEZI</name>
<keyword evidence="3" id="KW-1185">Reference proteome</keyword>
<feature type="region of interest" description="Disordered" evidence="1">
    <location>
        <begin position="841"/>
        <end position="892"/>
    </location>
</feature>
<dbReference type="EMBL" id="MU004243">
    <property type="protein sequence ID" value="KAF2664308.1"/>
    <property type="molecule type" value="Genomic_DNA"/>
</dbReference>
<feature type="compositionally biased region" description="Basic and acidic residues" evidence="1">
    <location>
        <begin position="306"/>
        <end position="323"/>
    </location>
</feature>
<feature type="region of interest" description="Disordered" evidence="1">
    <location>
        <begin position="627"/>
        <end position="687"/>
    </location>
</feature>
<feature type="compositionally biased region" description="Polar residues" evidence="1">
    <location>
        <begin position="235"/>
        <end position="246"/>
    </location>
</feature>
<feature type="region of interest" description="Disordered" evidence="1">
    <location>
        <begin position="98"/>
        <end position="126"/>
    </location>
</feature>
<feature type="region of interest" description="Disordered" evidence="1">
    <location>
        <begin position="772"/>
        <end position="823"/>
    </location>
</feature>
<evidence type="ECO:0000256" key="1">
    <source>
        <dbReference type="SAM" id="MobiDB-lite"/>
    </source>
</evidence>
<organism evidence="2 3">
    <name type="scientific">Microthyrium microscopicum</name>
    <dbReference type="NCBI Taxonomy" id="703497"/>
    <lineage>
        <taxon>Eukaryota</taxon>
        <taxon>Fungi</taxon>
        <taxon>Dikarya</taxon>
        <taxon>Ascomycota</taxon>
        <taxon>Pezizomycotina</taxon>
        <taxon>Dothideomycetes</taxon>
        <taxon>Dothideomycetes incertae sedis</taxon>
        <taxon>Microthyriales</taxon>
        <taxon>Microthyriaceae</taxon>
        <taxon>Microthyrium</taxon>
    </lineage>
</organism>
<feature type="region of interest" description="Disordered" evidence="1">
    <location>
        <begin position="228"/>
        <end position="336"/>
    </location>
</feature>
<evidence type="ECO:0000313" key="2">
    <source>
        <dbReference type="EMBL" id="KAF2664308.1"/>
    </source>
</evidence>
<protein>
    <submittedName>
        <fullName evidence="2">Uncharacterized protein</fullName>
    </submittedName>
</protein>
<gene>
    <name evidence="2" type="ORF">BT63DRAFT_418427</name>
</gene>
<feature type="compositionally biased region" description="Acidic residues" evidence="1">
    <location>
        <begin position="528"/>
        <end position="538"/>
    </location>
</feature>
<accession>A0A6A6TZL5</accession>
<feature type="region of interest" description="Disordered" evidence="1">
    <location>
        <begin position="1099"/>
        <end position="1160"/>
    </location>
</feature>
<feature type="compositionally biased region" description="Polar residues" evidence="1">
    <location>
        <begin position="254"/>
        <end position="279"/>
    </location>
</feature>
<reference evidence="2" key="1">
    <citation type="journal article" date="2020" name="Stud. Mycol.">
        <title>101 Dothideomycetes genomes: a test case for predicting lifestyles and emergence of pathogens.</title>
        <authorList>
            <person name="Haridas S."/>
            <person name="Albert R."/>
            <person name="Binder M."/>
            <person name="Bloem J."/>
            <person name="Labutti K."/>
            <person name="Salamov A."/>
            <person name="Andreopoulos B."/>
            <person name="Baker S."/>
            <person name="Barry K."/>
            <person name="Bills G."/>
            <person name="Bluhm B."/>
            <person name="Cannon C."/>
            <person name="Castanera R."/>
            <person name="Culley D."/>
            <person name="Daum C."/>
            <person name="Ezra D."/>
            <person name="Gonzalez J."/>
            <person name="Henrissat B."/>
            <person name="Kuo A."/>
            <person name="Liang C."/>
            <person name="Lipzen A."/>
            <person name="Lutzoni F."/>
            <person name="Magnuson J."/>
            <person name="Mondo S."/>
            <person name="Nolan M."/>
            <person name="Ohm R."/>
            <person name="Pangilinan J."/>
            <person name="Park H.-J."/>
            <person name="Ramirez L."/>
            <person name="Alfaro M."/>
            <person name="Sun H."/>
            <person name="Tritt A."/>
            <person name="Yoshinaga Y."/>
            <person name="Zwiers L.-H."/>
            <person name="Turgeon B."/>
            <person name="Goodwin S."/>
            <person name="Spatafora J."/>
            <person name="Crous P."/>
            <person name="Grigoriev I."/>
        </authorList>
    </citation>
    <scope>NUCLEOTIDE SEQUENCE</scope>
    <source>
        <strain evidence="2">CBS 115976</strain>
    </source>
</reference>
<dbReference type="AlphaFoldDB" id="A0A6A6TZL5"/>
<feature type="compositionally biased region" description="Low complexity" evidence="1">
    <location>
        <begin position="645"/>
        <end position="659"/>
    </location>
</feature>
<feature type="compositionally biased region" description="Low complexity" evidence="1">
    <location>
        <begin position="809"/>
        <end position="823"/>
    </location>
</feature>
<proteinExistence type="predicted"/>
<evidence type="ECO:0000313" key="3">
    <source>
        <dbReference type="Proteomes" id="UP000799302"/>
    </source>
</evidence>
<feature type="compositionally biased region" description="Acidic residues" evidence="1">
    <location>
        <begin position="841"/>
        <end position="853"/>
    </location>
</feature>
<feature type="region of interest" description="Disordered" evidence="1">
    <location>
        <begin position="504"/>
        <end position="539"/>
    </location>
</feature>